<dbReference type="EMBL" id="CAMGYJ010000009">
    <property type="protein sequence ID" value="CAI0541371.1"/>
    <property type="molecule type" value="Genomic_DNA"/>
</dbReference>
<gene>
    <name evidence="2" type="ORF">LITE_LOCUS42069</name>
</gene>
<proteinExistence type="predicted"/>
<feature type="compositionally biased region" description="Basic and acidic residues" evidence="1">
    <location>
        <begin position="56"/>
        <end position="69"/>
    </location>
</feature>
<protein>
    <submittedName>
        <fullName evidence="2">Uncharacterized protein</fullName>
    </submittedName>
</protein>
<dbReference type="AlphaFoldDB" id="A0AAV0Q954"/>
<keyword evidence="3" id="KW-1185">Reference proteome</keyword>
<reference evidence="2" key="1">
    <citation type="submission" date="2022-08" db="EMBL/GenBank/DDBJ databases">
        <authorList>
            <person name="Gutierrez-Valencia J."/>
        </authorList>
    </citation>
    <scope>NUCLEOTIDE SEQUENCE</scope>
</reference>
<organism evidence="2 3">
    <name type="scientific">Linum tenue</name>
    <dbReference type="NCBI Taxonomy" id="586396"/>
    <lineage>
        <taxon>Eukaryota</taxon>
        <taxon>Viridiplantae</taxon>
        <taxon>Streptophyta</taxon>
        <taxon>Embryophyta</taxon>
        <taxon>Tracheophyta</taxon>
        <taxon>Spermatophyta</taxon>
        <taxon>Magnoliopsida</taxon>
        <taxon>eudicotyledons</taxon>
        <taxon>Gunneridae</taxon>
        <taxon>Pentapetalae</taxon>
        <taxon>rosids</taxon>
        <taxon>fabids</taxon>
        <taxon>Malpighiales</taxon>
        <taxon>Linaceae</taxon>
        <taxon>Linum</taxon>
    </lineage>
</organism>
<sequence>MVTEYFHRKLGSFLHLGNSPVFHDCEMTSADGGSISPADSVHVSSGFLSSTTTSLSDDRNSSDSKDKKAYLNVSVSGEGNQSSSSSGGCPDTPTSRKGSEIRDRKEGREEGNGNSIDGGGKYGKVGPPALVPDMNLEAEQSAMQQQIVDMYMRSMQQFTESLAKMKLPMDLDKPRSAGGGDLSQSQHENGDRKMMEDFDPPQQQEQQQKKKKDGSRVFYGSRAFF</sequence>
<evidence type="ECO:0000313" key="2">
    <source>
        <dbReference type="EMBL" id="CAI0541371.1"/>
    </source>
</evidence>
<name>A0AAV0Q954_9ROSI</name>
<feature type="region of interest" description="Disordered" evidence="1">
    <location>
        <begin position="47"/>
        <end position="131"/>
    </location>
</feature>
<comment type="caution">
    <text evidence="2">The sequence shown here is derived from an EMBL/GenBank/DDBJ whole genome shotgun (WGS) entry which is preliminary data.</text>
</comment>
<dbReference type="PANTHER" id="PTHR31208">
    <property type="entry name" value="EXPRESSED PROTEIN"/>
    <property type="match status" value="1"/>
</dbReference>
<accession>A0AAV0Q954</accession>
<evidence type="ECO:0000313" key="3">
    <source>
        <dbReference type="Proteomes" id="UP001154282"/>
    </source>
</evidence>
<dbReference type="PANTHER" id="PTHR31208:SF3">
    <property type="entry name" value="OS01G0953500 PROTEIN"/>
    <property type="match status" value="1"/>
</dbReference>
<feature type="region of interest" description="Disordered" evidence="1">
    <location>
        <begin position="165"/>
        <end position="225"/>
    </location>
</feature>
<feature type="compositionally biased region" description="Low complexity" evidence="1">
    <location>
        <begin position="74"/>
        <end position="88"/>
    </location>
</feature>
<feature type="compositionally biased region" description="Basic and acidic residues" evidence="1">
    <location>
        <begin position="97"/>
        <end position="111"/>
    </location>
</feature>
<evidence type="ECO:0000256" key="1">
    <source>
        <dbReference type="SAM" id="MobiDB-lite"/>
    </source>
</evidence>
<dbReference type="Proteomes" id="UP001154282">
    <property type="component" value="Unassembled WGS sequence"/>
</dbReference>